<evidence type="ECO:0000256" key="1">
    <source>
        <dbReference type="ARBA" id="ARBA00001954"/>
    </source>
</evidence>
<dbReference type="GO" id="GO:0046872">
    <property type="term" value="F:metal ion binding"/>
    <property type="evidence" value="ECO:0007669"/>
    <property type="project" value="UniProtKB-KW"/>
</dbReference>
<dbReference type="Gene3D" id="2.60.120.590">
    <property type="entry name" value="Alpha-ketoglutarate-dependent dioxygenase AlkB-like"/>
    <property type="match status" value="1"/>
</dbReference>
<sequence length="235" mass="27474">MDLEDYRVIKAPPTIIYVPNFITKENEEYLLKNIYSAPKPKWTQLSHRRLQNWGGLPHPKGMVIESLPQWLQPSINEVEKLKIFEDKKPNHVLVNEYQTGQGIMPHEDGPLFYPTVATISLSSPILLDFYHHMNSSTENNAENSESDTSLQERHFLSLLLEPRSLIIVKDSMYTNHLHGISERAEDIITDKIMKNHYKFNPNRTQIWILKMFSQHCTLNHYFKLNKSCLFNTSQP</sequence>
<keyword evidence="8" id="KW-0539">Nucleus</keyword>
<dbReference type="InterPro" id="IPR037151">
    <property type="entry name" value="AlkB-like_sf"/>
</dbReference>
<keyword evidence="4" id="KW-0479">Metal-binding</keyword>
<comment type="subcellular location">
    <subcellularLocation>
        <location evidence="2">Nucleus</location>
    </subcellularLocation>
</comment>
<evidence type="ECO:0000256" key="8">
    <source>
        <dbReference type="ARBA" id="ARBA00023242"/>
    </source>
</evidence>
<dbReference type="PANTHER" id="PTHR46030">
    <property type="entry name" value="ALPHA-KETOGLUTARATE-DEPENDENT DIOXYGENASE ALKB HOMOLOG 6"/>
    <property type="match status" value="1"/>
</dbReference>
<dbReference type="InterPro" id="IPR032862">
    <property type="entry name" value="ALKBH6"/>
</dbReference>
<evidence type="ECO:0000256" key="6">
    <source>
        <dbReference type="ARBA" id="ARBA00023002"/>
    </source>
</evidence>
<dbReference type="InterPro" id="IPR027450">
    <property type="entry name" value="AlkB-like"/>
</dbReference>
<gene>
    <name evidence="10" type="ORF">OCTVUL_1B025513</name>
</gene>
<evidence type="ECO:0000256" key="2">
    <source>
        <dbReference type="ARBA" id="ARBA00004123"/>
    </source>
</evidence>
<reference evidence="10" key="1">
    <citation type="submission" date="2023-08" db="EMBL/GenBank/DDBJ databases">
        <authorList>
            <person name="Alioto T."/>
            <person name="Alioto T."/>
            <person name="Gomez Garrido J."/>
        </authorList>
    </citation>
    <scope>NUCLEOTIDE SEQUENCE</scope>
</reference>
<protein>
    <submittedName>
        <fullName evidence="10">Alpha-ketoglutarate-dependent dioxygenase alkB homolog 6-like</fullName>
    </submittedName>
</protein>
<keyword evidence="11" id="KW-1185">Reference proteome</keyword>
<organism evidence="10 11">
    <name type="scientific">Octopus vulgaris</name>
    <name type="common">Common octopus</name>
    <dbReference type="NCBI Taxonomy" id="6645"/>
    <lineage>
        <taxon>Eukaryota</taxon>
        <taxon>Metazoa</taxon>
        <taxon>Spiralia</taxon>
        <taxon>Lophotrochozoa</taxon>
        <taxon>Mollusca</taxon>
        <taxon>Cephalopoda</taxon>
        <taxon>Coleoidea</taxon>
        <taxon>Octopodiformes</taxon>
        <taxon>Octopoda</taxon>
        <taxon>Incirrata</taxon>
        <taxon>Octopodidae</taxon>
        <taxon>Octopus</taxon>
    </lineage>
</organism>
<dbReference type="GO" id="GO:0005634">
    <property type="term" value="C:nucleus"/>
    <property type="evidence" value="ECO:0007669"/>
    <property type="project" value="UniProtKB-SubCell"/>
</dbReference>
<accession>A0AA36B9Z6</accession>
<feature type="domain" description="Fe2OG dioxygenase" evidence="9">
    <location>
        <begin position="88"/>
        <end position="210"/>
    </location>
</feature>
<evidence type="ECO:0000256" key="3">
    <source>
        <dbReference type="ARBA" id="ARBA00007879"/>
    </source>
</evidence>
<keyword evidence="7" id="KW-0408">Iron</keyword>
<evidence type="ECO:0000313" key="10">
    <source>
        <dbReference type="EMBL" id="CAI9730630.1"/>
    </source>
</evidence>
<evidence type="ECO:0000259" key="9">
    <source>
        <dbReference type="PROSITE" id="PS51471"/>
    </source>
</evidence>
<keyword evidence="5" id="KW-0223">Dioxygenase</keyword>
<evidence type="ECO:0000256" key="5">
    <source>
        <dbReference type="ARBA" id="ARBA00022964"/>
    </source>
</evidence>
<dbReference type="GO" id="GO:0051213">
    <property type="term" value="F:dioxygenase activity"/>
    <property type="evidence" value="ECO:0007669"/>
    <property type="project" value="UniProtKB-KW"/>
</dbReference>
<dbReference type="PROSITE" id="PS51471">
    <property type="entry name" value="FE2OG_OXY"/>
    <property type="match status" value="1"/>
</dbReference>
<comment type="similarity">
    <text evidence="3">Belongs to the alkB family.</text>
</comment>
<evidence type="ECO:0000256" key="4">
    <source>
        <dbReference type="ARBA" id="ARBA00022723"/>
    </source>
</evidence>
<dbReference type="EMBL" id="OX597824">
    <property type="protein sequence ID" value="CAI9730630.1"/>
    <property type="molecule type" value="Genomic_DNA"/>
</dbReference>
<name>A0AA36B9Z6_OCTVU</name>
<comment type="cofactor">
    <cofactor evidence="1">
        <name>Fe(2+)</name>
        <dbReference type="ChEBI" id="CHEBI:29033"/>
    </cofactor>
</comment>
<dbReference type="AlphaFoldDB" id="A0AA36B9Z6"/>
<evidence type="ECO:0000313" key="11">
    <source>
        <dbReference type="Proteomes" id="UP001162480"/>
    </source>
</evidence>
<dbReference type="SUPFAM" id="SSF51197">
    <property type="entry name" value="Clavaminate synthase-like"/>
    <property type="match status" value="1"/>
</dbReference>
<dbReference type="Proteomes" id="UP001162480">
    <property type="component" value="Chromosome 11"/>
</dbReference>
<proteinExistence type="inferred from homology"/>
<keyword evidence="6" id="KW-0560">Oxidoreductase</keyword>
<evidence type="ECO:0000256" key="7">
    <source>
        <dbReference type="ARBA" id="ARBA00023004"/>
    </source>
</evidence>
<dbReference type="InterPro" id="IPR005123">
    <property type="entry name" value="Oxoglu/Fe-dep_dioxygenase_dom"/>
</dbReference>
<dbReference type="PANTHER" id="PTHR46030:SF1">
    <property type="entry name" value="ALPHA-KETOGLUTARATE-DEPENDENT DIOXYGENASE ALKB HOMOLOG 6"/>
    <property type="match status" value="1"/>
</dbReference>
<dbReference type="Pfam" id="PF13532">
    <property type="entry name" value="2OG-FeII_Oxy_2"/>
    <property type="match status" value="1"/>
</dbReference>